<dbReference type="PROSITE" id="PS52016">
    <property type="entry name" value="TONB_DEPENDENT_REC_3"/>
    <property type="match status" value="1"/>
</dbReference>
<dbReference type="SUPFAM" id="SSF56935">
    <property type="entry name" value="Porins"/>
    <property type="match status" value="1"/>
</dbReference>
<evidence type="ECO:0000256" key="8">
    <source>
        <dbReference type="PROSITE-ProRule" id="PRU01360"/>
    </source>
</evidence>
<evidence type="ECO:0000313" key="14">
    <source>
        <dbReference type="Proteomes" id="UP000548326"/>
    </source>
</evidence>
<dbReference type="Gene3D" id="2.40.170.20">
    <property type="entry name" value="TonB-dependent receptor, beta-barrel domain"/>
    <property type="match status" value="1"/>
</dbReference>
<sequence length="1065" mass="115177">MKFLKHPMGVHRPWISKSLPLCKLALAGIVLINTQTVAHASPKFTNKLNFNINSSIAKISGKVVDEKGEPLIGVSIRIKGTTTGTQTDASGNFTLDADSKTVLIVSYIGFATQEVTVGARTSITISMKSNANLNEVVVTALGIKKEQKKLGYALTTVKGDLLDKAKESNVAYSLEGRVAGLSISGTNGGAGSSARILLRGVTSTSTTQGPLFVINGVPMDNTQRGQSGEWGGADYGDGIANINPDDIETMTVLKGQSASALYGTRATGGVILITTKSGKKNSGFGVEYNTNYQMDKIYDNTDFQTQYGQGEFGVKPANLAAALSTGSLAWGPKLDGSQVIQIDGKTHPYSKTSDDYTKFYKTGNTFTNTVALTGGNETGAFRLSLSDMNNHAITPNSGLNRKTFNFNGSQTVMKNLDINLVANYILDNEKNRSGLSDGPGNPNNVQFLAPNQAQSTLAPGTKADGSEQSFTNDIYVTNPYFAAYNFITNSNRERLISSISAKYSLTPWAYVQGRIGYDQIHDKRFRVEPTGTAYVSGSNGNLKTQQTQTTEFNADVLLSAKHDLIKDFLNLDMSVGGNIRKSNYDGTFINANNLILPYFYDLSNGAQRLAGNIGSDSGTLDDDPKRQQVNSAYYTADFALKSFLVLSTSGRYDYYSSISKAVGPGLFTPSVSASFIFSDLTHINGLDFGKLRLSYAKTSSPAVPFTNQVYYSVANSINGVPAATFSSQLPNVNLKPYTLTEFEIGTELKFFNDRLGLDLAYFDRKTKNEIVSGTLDWSTGYTNYYIPSASVGNKGIEVEIHGTPVKTSTFTWSPSFNFTYIKNKVLETDLAGANLGLGTYRPLNATTAFVKGLPGPQIMANDYKRDASGNIIFDATGNAETTARIPMGSVVPKFYGGFNNDFSYKNFNLGFLVDYRFGNKVLSATNYYSIFRGLNKMTLEGRETGVVGVGVTESGAKNTVNVPAETYYQTLARNVSALNVLDGSFIKLRQVSFGYSIPKSILGNSPFNSITVSLVGRNLWTIMKHTDNIDPESNFAPGINYAGIEGTSVPPVRTYGLNVNFKFKK</sequence>
<dbReference type="Gene3D" id="2.60.40.1120">
    <property type="entry name" value="Carboxypeptidase-like, regulatory domain"/>
    <property type="match status" value="1"/>
</dbReference>
<dbReference type="NCBIfam" id="TIGR04056">
    <property type="entry name" value="OMP_RagA_SusC"/>
    <property type="match status" value="1"/>
</dbReference>
<dbReference type="InterPro" id="IPR037066">
    <property type="entry name" value="Plug_dom_sf"/>
</dbReference>
<evidence type="ECO:0000256" key="7">
    <source>
        <dbReference type="ARBA" id="ARBA00023237"/>
    </source>
</evidence>
<dbReference type="InterPro" id="IPR023996">
    <property type="entry name" value="TonB-dep_OMP_SusC/RagA"/>
</dbReference>
<feature type="domain" description="TonB-dependent receptor-like beta-barrel" evidence="11">
    <location>
        <begin position="451"/>
        <end position="918"/>
    </location>
</feature>
<evidence type="ECO:0000256" key="10">
    <source>
        <dbReference type="SAM" id="SignalP"/>
    </source>
</evidence>
<proteinExistence type="inferred from homology"/>
<accession>A0A841JA56</accession>
<dbReference type="FunFam" id="2.60.40.1120:FF:000003">
    <property type="entry name" value="Outer membrane protein Omp121"/>
    <property type="match status" value="1"/>
</dbReference>
<dbReference type="EMBL" id="JACHCA010000004">
    <property type="protein sequence ID" value="MBB6127564.1"/>
    <property type="molecule type" value="Genomic_DNA"/>
</dbReference>
<dbReference type="SUPFAM" id="SSF49464">
    <property type="entry name" value="Carboxypeptidase regulatory domain-like"/>
    <property type="match status" value="1"/>
</dbReference>
<dbReference type="NCBIfam" id="TIGR04057">
    <property type="entry name" value="SusC_RagA_signa"/>
    <property type="match status" value="1"/>
</dbReference>
<dbReference type="RefSeq" id="WP_221275993.1">
    <property type="nucleotide sequence ID" value="NZ_JACHCA010000004.1"/>
</dbReference>
<evidence type="ECO:0000256" key="1">
    <source>
        <dbReference type="ARBA" id="ARBA00004571"/>
    </source>
</evidence>
<evidence type="ECO:0000256" key="4">
    <source>
        <dbReference type="ARBA" id="ARBA00022692"/>
    </source>
</evidence>
<evidence type="ECO:0000256" key="6">
    <source>
        <dbReference type="ARBA" id="ARBA00023136"/>
    </source>
</evidence>
<comment type="similarity">
    <text evidence="8 9">Belongs to the TonB-dependent receptor family.</text>
</comment>
<comment type="caution">
    <text evidence="13">The sequence shown here is derived from an EMBL/GenBank/DDBJ whole genome shotgun (WGS) entry which is preliminary data.</text>
</comment>
<dbReference type="InterPro" id="IPR008969">
    <property type="entry name" value="CarboxyPept-like_regulatory"/>
</dbReference>
<evidence type="ECO:0000256" key="2">
    <source>
        <dbReference type="ARBA" id="ARBA00022448"/>
    </source>
</evidence>
<evidence type="ECO:0000313" key="13">
    <source>
        <dbReference type="EMBL" id="MBB6127564.1"/>
    </source>
</evidence>
<dbReference type="InterPro" id="IPR039426">
    <property type="entry name" value="TonB-dep_rcpt-like"/>
</dbReference>
<evidence type="ECO:0000256" key="5">
    <source>
        <dbReference type="ARBA" id="ARBA00023077"/>
    </source>
</evidence>
<keyword evidence="7 8" id="KW-0998">Cell outer membrane</keyword>
<keyword evidence="10" id="KW-0732">Signal</keyword>
<dbReference type="GO" id="GO:0009279">
    <property type="term" value="C:cell outer membrane"/>
    <property type="evidence" value="ECO:0007669"/>
    <property type="project" value="UniProtKB-SubCell"/>
</dbReference>
<dbReference type="Pfam" id="PF07715">
    <property type="entry name" value="Plug"/>
    <property type="match status" value="1"/>
</dbReference>
<dbReference type="InterPro" id="IPR036942">
    <property type="entry name" value="Beta-barrel_TonB_sf"/>
</dbReference>
<keyword evidence="5 9" id="KW-0798">TonB box</keyword>
<feature type="chain" id="PRO_5032892333" evidence="10">
    <location>
        <begin position="41"/>
        <end position="1065"/>
    </location>
</feature>
<name>A0A841JA56_9SPHI</name>
<gene>
    <name evidence="13" type="ORF">HDF22_001672</name>
</gene>
<dbReference type="InterPro" id="IPR012910">
    <property type="entry name" value="Plug_dom"/>
</dbReference>
<dbReference type="Pfam" id="PF13715">
    <property type="entry name" value="CarbopepD_reg_2"/>
    <property type="match status" value="1"/>
</dbReference>
<feature type="signal peptide" evidence="10">
    <location>
        <begin position="1"/>
        <end position="40"/>
    </location>
</feature>
<keyword evidence="3 8" id="KW-1134">Transmembrane beta strand</keyword>
<dbReference type="InterPro" id="IPR023997">
    <property type="entry name" value="TonB-dep_OMP_SusC/RagA_CS"/>
</dbReference>
<keyword evidence="4 8" id="KW-0812">Transmembrane</keyword>
<comment type="subcellular location">
    <subcellularLocation>
        <location evidence="1 8">Cell outer membrane</location>
        <topology evidence="1 8">Multi-pass membrane protein</topology>
    </subcellularLocation>
</comment>
<evidence type="ECO:0000256" key="9">
    <source>
        <dbReference type="RuleBase" id="RU003357"/>
    </source>
</evidence>
<evidence type="ECO:0000259" key="12">
    <source>
        <dbReference type="Pfam" id="PF07715"/>
    </source>
</evidence>
<dbReference type="Proteomes" id="UP000548326">
    <property type="component" value="Unassembled WGS sequence"/>
</dbReference>
<protein>
    <submittedName>
        <fullName evidence="13">TonB-linked SusC/RagA family outer membrane protein</fullName>
    </submittedName>
</protein>
<organism evidence="13 14">
    <name type="scientific">Mucilaginibacter lappiensis</name>
    <dbReference type="NCBI Taxonomy" id="354630"/>
    <lineage>
        <taxon>Bacteria</taxon>
        <taxon>Pseudomonadati</taxon>
        <taxon>Bacteroidota</taxon>
        <taxon>Sphingobacteriia</taxon>
        <taxon>Sphingobacteriales</taxon>
        <taxon>Sphingobacteriaceae</taxon>
        <taxon>Mucilaginibacter</taxon>
    </lineage>
</organism>
<dbReference type="InterPro" id="IPR000531">
    <property type="entry name" value="Beta-barrel_TonB"/>
</dbReference>
<dbReference type="Pfam" id="PF00593">
    <property type="entry name" value="TonB_dep_Rec_b-barrel"/>
    <property type="match status" value="1"/>
</dbReference>
<keyword evidence="2 8" id="KW-0813">Transport</keyword>
<dbReference type="Gene3D" id="2.170.130.10">
    <property type="entry name" value="TonB-dependent receptor, plug domain"/>
    <property type="match status" value="1"/>
</dbReference>
<evidence type="ECO:0000256" key="3">
    <source>
        <dbReference type="ARBA" id="ARBA00022452"/>
    </source>
</evidence>
<reference evidence="13 14" key="1">
    <citation type="submission" date="2020-08" db="EMBL/GenBank/DDBJ databases">
        <title>Genomic Encyclopedia of Type Strains, Phase IV (KMG-V): Genome sequencing to study the core and pangenomes of soil and plant-associated prokaryotes.</title>
        <authorList>
            <person name="Whitman W."/>
        </authorList>
    </citation>
    <scope>NUCLEOTIDE SEQUENCE [LARGE SCALE GENOMIC DNA]</scope>
    <source>
        <strain evidence="13 14">MP601</strain>
    </source>
</reference>
<evidence type="ECO:0000259" key="11">
    <source>
        <dbReference type="Pfam" id="PF00593"/>
    </source>
</evidence>
<dbReference type="AlphaFoldDB" id="A0A841JA56"/>
<keyword evidence="6 8" id="KW-0472">Membrane</keyword>
<feature type="domain" description="TonB-dependent receptor plug" evidence="12">
    <location>
        <begin position="148"/>
        <end position="270"/>
    </location>
</feature>